<sequence>MAHHILPPPAAPWHSVVTRHGRATGCCCCSMAPDARFAARRRRGLGCSAARPGGMATGRCGATWRAMWLLRGTAASAVRHYRVMSPSTRAASSCDGTVENLLDGVARKPTPHTCSGEGDLCRARLLHCDVLQPPSHLPRNLSNQPDWF</sequence>
<evidence type="ECO:0000313" key="1">
    <source>
        <dbReference type="EMBL" id="JAD19560.1"/>
    </source>
</evidence>
<dbReference type="EMBL" id="GBRH01278335">
    <property type="protein sequence ID" value="JAD19560.1"/>
    <property type="molecule type" value="Transcribed_RNA"/>
</dbReference>
<dbReference type="AlphaFoldDB" id="A0A0A8Y2S8"/>
<reference evidence="1" key="1">
    <citation type="submission" date="2014-09" db="EMBL/GenBank/DDBJ databases">
        <authorList>
            <person name="Magalhaes I.L.F."/>
            <person name="Oliveira U."/>
            <person name="Santos F.R."/>
            <person name="Vidigal T.H.D.A."/>
            <person name="Brescovit A.D."/>
            <person name="Santos A.J."/>
        </authorList>
    </citation>
    <scope>NUCLEOTIDE SEQUENCE</scope>
    <source>
        <tissue evidence="1">Shoot tissue taken approximately 20 cm above the soil surface</tissue>
    </source>
</reference>
<reference evidence="1" key="2">
    <citation type="journal article" date="2015" name="Data Brief">
        <title>Shoot transcriptome of the giant reed, Arundo donax.</title>
        <authorList>
            <person name="Barrero R.A."/>
            <person name="Guerrero F.D."/>
            <person name="Moolhuijzen P."/>
            <person name="Goolsby J.A."/>
            <person name="Tidwell J."/>
            <person name="Bellgard S.E."/>
            <person name="Bellgard M.I."/>
        </authorList>
    </citation>
    <scope>NUCLEOTIDE SEQUENCE</scope>
    <source>
        <tissue evidence="1">Shoot tissue taken approximately 20 cm above the soil surface</tissue>
    </source>
</reference>
<organism evidence="1">
    <name type="scientific">Arundo donax</name>
    <name type="common">Giant reed</name>
    <name type="synonym">Donax arundinaceus</name>
    <dbReference type="NCBI Taxonomy" id="35708"/>
    <lineage>
        <taxon>Eukaryota</taxon>
        <taxon>Viridiplantae</taxon>
        <taxon>Streptophyta</taxon>
        <taxon>Embryophyta</taxon>
        <taxon>Tracheophyta</taxon>
        <taxon>Spermatophyta</taxon>
        <taxon>Magnoliopsida</taxon>
        <taxon>Liliopsida</taxon>
        <taxon>Poales</taxon>
        <taxon>Poaceae</taxon>
        <taxon>PACMAD clade</taxon>
        <taxon>Arundinoideae</taxon>
        <taxon>Arundineae</taxon>
        <taxon>Arundo</taxon>
    </lineage>
</organism>
<accession>A0A0A8Y2S8</accession>
<proteinExistence type="predicted"/>
<name>A0A0A8Y2S8_ARUDO</name>
<protein>
    <submittedName>
        <fullName evidence="1">Uncharacterized protein</fullName>
    </submittedName>
</protein>